<evidence type="ECO:0000256" key="3">
    <source>
        <dbReference type="ARBA" id="ARBA00022475"/>
    </source>
</evidence>
<name>E3I4W7_RHOVT</name>
<feature type="transmembrane region" description="Helical" evidence="7">
    <location>
        <begin position="60"/>
        <end position="81"/>
    </location>
</feature>
<keyword evidence="4 7" id="KW-0812">Transmembrane</keyword>
<dbReference type="GO" id="GO:0005886">
    <property type="term" value="C:plasma membrane"/>
    <property type="evidence" value="ECO:0007669"/>
    <property type="project" value="UniProtKB-SubCell"/>
</dbReference>
<dbReference type="KEGG" id="rva:Rvan_3619"/>
<accession>E3I4W7</accession>
<dbReference type="AlphaFoldDB" id="E3I4W7"/>
<feature type="transmembrane region" description="Helical" evidence="7">
    <location>
        <begin position="305"/>
        <end position="321"/>
    </location>
</feature>
<feature type="transmembrane region" description="Helical" evidence="7">
    <location>
        <begin position="327"/>
        <end position="351"/>
    </location>
</feature>
<dbReference type="Proteomes" id="UP000001399">
    <property type="component" value="Chromosome"/>
</dbReference>
<keyword evidence="6 7" id="KW-0472">Membrane</keyword>
<keyword evidence="9" id="KW-1185">Reference proteome</keyword>
<dbReference type="PANTHER" id="PTHR23513:SF11">
    <property type="entry name" value="STAPHYLOFERRIN A TRANSPORTER"/>
    <property type="match status" value="1"/>
</dbReference>
<keyword evidence="5 7" id="KW-1133">Transmembrane helix</keyword>
<keyword evidence="2" id="KW-0813">Transport</keyword>
<dbReference type="Gene3D" id="1.20.1250.20">
    <property type="entry name" value="MFS general substrate transporter like domains"/>
    <property type="match status" value="1"/>
</dbReference>
<evidence type="ECO:0000256" key="4">
    <source>
        <dbReference type="ARBA" id="ARBA00022692"/>
    </source>
</evidence>
<feature type="transmembrane region" description="Helical" evidence="7">
    <location>
        <begin position="172"/>
        <end position="205"/>
    </location>
</feature>
<sequence length="416" mass="44227">MLMNGHVKGLYDRLGLARMAISLRHRNYRLFFIGQSISNVGSWMQKIAISWLVYRMTDSVFMLGFATFVGQLPSFVISPFAGVLADRCNRRTLMLVLQTSQLLVAATLAAIVCLGVAQVWQLLLLNCLIGILNACDLPVRQSFTAEMIGEGEASVLSNAIALNSTMMNLAKLIGPVLAGTLITIAGEGVCFIFNAVSFLAVLASLCMMRVPRRKLPPRGGAILGELLGGLRYARHHSHIRRTLVLLSVFAFLGQPHISLLPVFAKEVLGGGPDTLGVLMACQGLGAVCGAMYLAGRASTEGIERCVALACMLYSACLFAFTCSQNQALSMALLVVTGFAMMVQMAGSNTILQTHTGADMRGRIMSFYAVAVMGMTPLGSLIAGGVADRIGVADTVAIGAGLCLLAGLGSWRLIKSE</sequence>
<feature type="transmembrane region" description="Helical" evidence="7">
    <location>
        <begin position="243"/>
        <end position="263"/>
    </location>
</feature>
<dbReference type="InterPro" id="IPR010290">
    <property type="entry name" value="TM_effector"/>
</dbReference>
<evidence type="ECO:0000256" key="2">
    <source>
        <dbReference type="ARBA" id="ARBA00022448"/>
    </source>
</evidence>
<reference evidence="9" key="1">
    <citation type="journal article" date="2011" name="J. Bacteriol.">
        <title>Genome sequences of eight morphologically diverse alphaproteobacteria.</title>
        <authorList>
            <consortium name="US DOE Joint Genome Institute"/>
            <person name="Brown P.J."/>
            <person name="Kysela D.T."/>
            <person name="Buechlein A."/>
            <person name="Hemmerich C."/>
            <person name="Brun Y.V."/>
        </authorList>
    </citation>
    <scope>NUCLEOTIDE SEQUENCE [LARGE SCALE GENOMIC DNA]</scope>
    <source>
        <strain evidence="9">ATCC 17100 / ATH 3.1.1 / DSM 162 / LMG 4299</strain>
    </source>
</reference>
<evidence type="ECO:0000313" key="9">
    <source>
        <dbReference type="Proteomes" id="UP000001399"/>
    </source>
</evidence>
<feature type="transmembrane region" description="Helical" evidence="7">
    <location>
        <begin position="363"/>
        <end position="382"/>
    </location>
</feature>
<evidence type="ECO:0000256" key="5">
    <source>
        <dbReference type="ARBA" id="ARBA00022989"/>
    </source>
</evidence>
<dbReference type="InterPro" id="IPR036259">
    <property type="entry name" value="MFS_trans_sf"/>
</dbReference>
<dbReference type="PANTHER" id="PTHR23513">
    <property type="entry name" value="INTEGRAL MEMBRANE EFFLUX PROTEIN-RELATED"/>
    <property type="match status" value="1"/>
</dbReference>
<gene>
    <name evidence="8" type="ordered locus">Rvan_3619</name>
</gene>
<dbReference type="STRING" id="648757.Rvan_3619"/>
<proteinExistence type="predicted"/>
<dbReference type="EMBL" id="CP002292">
    <property type="protein sequence ID" value="ADP72789.1"/>
    <property type="molecule type" value="Genomic_DNA"/>
</dbReference>
<evidence type="ECO:0000256" key="6">
    <source>
        <dbReference type="ARBA" id="ARBA00023136"/>
    </source>
</evidence>
<dbReference type="HOGENOM" id="CLU_034180_11_2_5"/>
<feature type="transmembrane region" description="Helical" evidence="7">
    <location>
        <begin position="102"/>
        <end position="123"/>
    </location>
</feature>
<dbReference type="Pfam" id="PF05977">
    <property type="entry name" value="MFS_3"/>
    <property type="match status" value="1"/>
</dbReference>
<dbReference type="SUPFAM" id="SSF103473">
    <property type="entry name" value="MFS general substrate transporter"/>
    <property type="match status" value="1"/>
</dbReference>
<keyword evidence="3" id="KW-1003">Cell membrane</keyword>
<feature type="transmembrane region" description="Helical" evidence="7">
    <location>
        <begin position="275"/>
        <end position="293"/>
    </location>
</feature>
<dbReference type="eggNOG" id="COG2814">
    <property type="taxonomic scope" value="Bacteria"/>
</dbReference>
<evidence type="ECO:0000256" key="1">
    <source>
        <dbReference type="ARBA" id="ARBA00004651"/>
    </source>
</evidence>
<evidence type="ECO:0000313" key="8">
    <source>
        <dbReference type="EMBL" id="ADP72789.1"/>
    </source>
</evidence>
<feature type="transmembrane region" description="Helical" evidence="7">
    <location>
        <begin position="394"/>
        <end position="413"/>
    </location>
</feature>
<comment type="subcellular location">
    <subcellularLocation>
        <location evidence="1">Cell membrane</location>
        <topology evidence="1">Multi-pass membrane protein</topology>
    </subcellularLocation>
</comment>
<protein>
    <submittedName>
        <fullName evidence="8">Major facilitator superfamily MFS_1</fullName>
    </submittedName>
</protein>
<evidence type="ECO:0000256" key="7">
    <source>
        <dbReference type="SAM" id="Phobius"/>
    </source>
</evidence>
<organism evidence="8 9">
    <name type="scientific">Rhodomicrobium vannielii (strain ATCC 17100 / DSM 162 / LMG 4299 / NCIMB 10020 / ATH 3.1.1)</name>
    <dbReference type="NCBI Taxonomy" id="648757"/>
    <lineage>
        <taxon>Bacteria</taxon>
        <taxon>Pseudomonadati</taxon>
        <taxon>Pseudomonadota</taxon>
        <taxon>Alphaproteobacteria</taxon>
        <taxon>Hyphomicrobiales</taxon>
        <taxon>Hyphomicrobiaceae</taxon>
        <taxon>Rhodomicrobium</taxon>
    </lineage>
</organism>
<dbReference type="CDD" id="cd06173">
    <property type="entry name" value="MFS_MefA_like"/>
    <property type="match status" value="1"/>
</dbReference>